<name>A0A941F447_9BACT</name>
<sequence>MKHCIFFLLLGFLLNTSLLASELSSSLLKAIKATEHKYSERKKFDEVKVQRINELKNQLQKQGNVLNDTKRYELNKQLFIELYSFKSQEAFNIALQMEQLANRMKLSDKRVEALLFKTDVLLCAGLFSEAIDVITQVGELSSEQSKVHYYSLKTRLYGDLIAYNDVPAYHPEYRQLNHVYADSLLQVANENHVDYQLVRALKLIDLDMAEDALDHCRLFVEQPSVSEHEKAKIYSCMAWACYHLGDLEGQVRYLLNSIESDIRSSTYETTSGRLMAQVLLENGEIRLAHQFLIRAIQDAEFYGARQRKAEITHIVPIIELQMKEIQQMRLAALASILMVVCVSLVVIIYLWIRLVRRHREVKRGRDIINEQNSLLATQNEQLIESNKIKEESLTNYFELSSVYFHEMEKMQAKIRSLLLQKKYDTITDYLTKSGPDDDKEQLFERFDALFISLFPSFVDKVNEVLEPSMQIEVTTPVTLSAELRVFALSRLGIDSAERVSSILGVSRNTVYTYRNRVKSRAKMEPDEFEQYVMSIPSF</sequence>
<accession>A0A941F447</accession>
<reference evidence="4" key="2">
    <citation type="submission" date="2021-04" db="EMBL/GenBank/DDBJ databases">
        <authorList>
            <person name="Zhang T."/>
            <person name="Zhang Y."/>
            <person name="Lu D."/>
            <person name="Zuo D."/>
            <person name="Du Z."/>
        </authorList>
    </citation>
    <scope>NUCLEOTIDE SEQUENCE</scope>
    <source>
        <strain evidence="4">JR1</strain>
    </source>
</reference>
<protein>
    <recommendedName>
        <fullName evidence="3">DUF6377 domain-containing protein</fullName>
    </recommendedName>
</protein>
<feature type="transmembrane region" description="Helical" evidence="1">
    <location>
        <begin position="330"/>
        <end position="352"/>
    </location>
</feature>
<comment type="caution">
    <text evidence="4">The sequence shown here is derived from an EMBL/GenBank/DDBJ whole genome shotgun (WGS) entry which is preliminary data.</text>
</comment>
<keyword evidence="5" id="KW-1185">Reference proteome</keyword>
<evidence type="ECO:0000313" key="5">
    <source>
        <dbReference type="Proteomes" id="UP000679220"/>
    </source>
</evidence>
<dbReference type="AlphaFoldDB" id="A0A941F447"/>
<dbReference type="InterPro" id="IPR045957">
    <property type="entry name" value="DUF6377"/>
</dbReference>
<feature type="domain" description="DUF6377" evidence="3">
    <location>
        <begin position="261"/>
        <end position="499"/>
    </location>
</feature>
<dbReference type="RefSeq" id="WP_212190720.1">
    <property type="nucleotide sequence ID" value="NZ_JAGTAR010000015.1"/>
</dbReference>
<dbReference type="Gene3D" id="1.25.40.10">
    <property type="entry name" value="Tetratricopeptide repeat domain"/>
    <property type="match status" value="1"/>
</dbReference>
<proteinExistence type="predicted"/>
<keyword evidence="1" id="KW-0472">Membrane</keyword>
<dbReference type="Proteomes" id="UP000679220">
    <property type="component" value="Unassembled WGS sequence"/>
</dbReference>
<keyword evidence="2" id="KW-0732">Signal</keyword>
<dbReference type="Pfam" id="PF19904">
    <property type="entry name" value="DUF6377"/>
    <property type="match status" value="1"/>
</dbReference>
<gene>
    <name evidence="4" type="ORF">KDU71_10855</name>
</gene>
<evidence type="ECO:0000259" key="3">
    <source>
        <dbReference type="Pfam" id="PF19904"/>
    </source>
</evidence>
<dbReference type="EMBL" id="JAGTAR010000015">
    <property type="protein sequence ID" value="MBR8536057.1"/>
    <property type="molecule type" value="Genomic_DNA"/>
</dbReference>
<evidence type="ECO:0000313" key="4">
    <source>
        <dbReference type="EMBL" id="MBR8536057.1"/>
    </source>
</evidence>
<keyword evidence="1" id="KW-1133">Transmembrane helix</keyword>
<evidence type="ECO:0000256" key="2">
    <source>
        <dbReference type="SAM" id="SignalP"/>
    </source>
</evidence>
<feature type="signal peptide" evidence="2">
    <location>
        <begin position="1"/>
        <end position="20"/>
    </location>
</feature>
<feature type="chain" id="PRO_5037414301" description="DUF6377 domain-containing protein" evidence="2">
    <location>
        <begin position="21"/>
        <end position="538"/>
    </location>
</feature>
<reference evidence="4" key="1">
    <citation type="journal article" date="2018" name="Int. J. Syst. Evol. Microbiol.">
        <title>Carboxylicivirga sediminis sp. nov., isolated from coastal sediment.</title>
        <authorList>
            <person name="Wang F.Q."/>
            <person name="Ren L.H."/>
            <person name="Zou R.J."/>
            <person name="Sun Y.Z."/>
            <person name="Liu X.J."/>
            <person name="Jiang F."/>
            <person name="Liu L.J."/>
        </authorList>
    </citation>
    <scope>NUCLEOTIDE SEQUENCE</scope>
    <source>
        <strain evidence="4">JR1</strain>
    </source>
</reference>
<dbReference type="InterPro" id="IPR011990">
    <property type="entry name" value="TPR-like_helical_dom_sf"/>
</dbReference>
<keyword evidence="1" id="KW-0812">Transmembrane</keyword>
<evidence type="ECO:0000256" key="1">
    <source>
        <dbReference type="SAM" id="Phobius"/>
    </source>
</evidence>
<organism evidence="4 5">
    <name type="scientific">Carboxylicivirga sediminis</name>
    <dbReference type="NCBI Taxonomy" id="2006564"/>
    <lineage>
        <taxon>Bacteria</taxon>
        <taxon>Pseudomonadati</taxon>
        <taxon>Bacteroidota</taxon>
        <taxon>Bacteroidia</taxon>
        <taxon>Marinilabiliales</taxon>
        <taxon>Marinilabiliaceae</taxon>
        <taxon>Carboxylicivirga</taxon>
    </lineage>
</organism>